<dbReference type="SMART" id="SM00220">
    <property type="entry name" value="S_TKc"/>
    <property type="match status" value="1"/>
</dbReference>
<dbReference type="InterPro" id="IPR000719">
    <property type="entry name" value="Prot_kinase_dom"/>
</dbReference>
<evidence type="ECO:0000313" key="7">
    <source>
        <dbReference type="EMBL" id="RCV49165.1"/>
    </source>
</evidence>
<sequence length="225" mass="24251">MEPLEPSDPARIGGYLLTHRLGEGGMGRVYLATTPSGRYVAIKVIRSTLVREGDFRARFAREVEAARRVGGFHTAPVVDADPEGDPAWVATAYIPGPTLFQRVRDHGPIRPPALYALTVGLAEGLKAVHDRGLVHRDLKPGNIILSDDGPRIIDFGIARPLDSESLTTHEAVFGTLPYMSPEQTENSHVGPASDMFSLGTVLAYAATGVNPFNGDSMAVTIRRLI</sequence>
<dbReference type="Gene3D" id="3.30.200.20">
    <property type="entry name" value="Phosphorylase Kinase, domain 1"/>
    <property type="match status" value="1"/>
</dbReference>
<dbReference type="GO" id="GO:0004674">
    <property type="term" value="F:protein serine/threonine kinase activity"/>
    <property type="evidence" value="ECO:0007669"/>
    <property type="project" value="TreeGrafter"/>
</dbReference>
<keyword evidence="4 5" id="KW-0067">ATP-binding</keyword>
<dbReference type="PANTHER" id="PTHR43289">
    <property type="entry name" value="MITOGEN-ACTIVATED PROTEIN KINASE KINASE KINASE 20-RELATED"/>
    <property type="match status" value="1"/>
</dbReference>
<dbReference type="GO" id="GO:0005524">
    <property type="term" value="F:ATP binding"/>
    <property type="evidence" value="ECO:0007669"/>
    <property type="project" value="UniProtKB-UniRule"/>
</dbReference>
<keyword evidence="8" id="KW-1185">Reference proteome</keyword>
<organism evidence="7 8">
    <name type="scientific">Marinitenerispora sediminis</name>
    <dbReference type="NCBI Taxonomy" id="1931232"/>
    <lineage>
        <taxon>Bacteria</taxon>
        <taxon>Bacillati</taxon>
        <taxon>Actinomycetota</taxon>
        <taxon>Actinomycetes</taxon>
        <taxon>Streptosporangiales</taxon>
        <taxon>Nocardiopsidaceae</taxon>
        <taxon>Marinitenerispora</taxon>
    </lineage>
</organism>
<dbReference type="RefSeq" id="WP_147280542.1">
    <property type="nucleotide sequence ID" value="NZ_QEIN01000344.1"/>
</dbReference>
<keyword evidence="2 5" id="KW-0547">Nucleotide-binding</keyword>
<dbReference type="SUPFAM" id="SSF56112">
    <property type="entry name" value="Protein kinase-like (PK-like)"/>
    <property type="match status" value="1"/>
</dbReference>
<dbReference type="InterPro" id="IPR011009">
    <property type="entry name" value="Kinase-like_dom_sf"/>
</dbReference>
<dbReference type="AlphaFoldDB" id="A0A368SYF0"/>
<gene>
    <name evidence="7" type="ORF">DEF24_25495</name>
</gene>
<comment type="caution">
    <text evidence="7">The sequence shown here is derived from an EMBL/GenBank/DDBJ whole genome shotgun (WGS) entry which is preliminary data.</text>
</comment>
<evidence type="ECO:0000256" key="2">
    <source>
        <dbReference type="ARBA" id="ARBA00022741"/>
    </source>
</evidence>
<evidence type="ECO:0000256" key="5">
    <source>
        <dbReference type="PROSITE-ProRule" id="PRU10141"/>
    </source>
</evidence>
<dbReference type="Gene3D" id="1.10.510.10">
    <property type="entry name" value="Transferase(Phosphotransferase) domain 1"/>
    <property type="match status" value="1"/>
</dbReference>
<keyword evidence="3" id="KW-0418">Kinase</keyword>
<accession>A0A368SYF0</accession>
<evidence type="ECO:0000256" key="3">
    <source>
        <dbReference type="ARBA" id="ARBA00022777"/>
    </source>
</evidence>
<feature type="domain" description="Protein kinase" evidence="6">
    <location>
        <begin position="15"/>
        <end position="225"/>
    </location>
</feature>
<dbReference type="Proteomes" id="UP000253318">
    <property type="component" value="Unassembled WGS sequence"/>
</dbReference>
<feature type="non-terminal residue" evidence="7">
    <location>
        <position position="225"/>
    </location>
</feature>
<evidence type="ECO:0000259" key="6">
    <source>
        <dbReference type="PROSITE" id="PS50011"/>
    </source>
</evidence>
<dbReference type="PROSITE" id="PS00108">
    <property type="entry name" value="PROTEIN_KINASE_ST"/>
    <property type="match status" value="1"/>
</dbReference>
<dbReference type="PANTHER" id="PTHR43289:SF34">
    <property type="entry name" value="SERINE_THREONINE-PROTEIN KINASE YBDM-RELATED"/>
    <property type="match status" value="1"/>
</dbReference>
<protein>
    <submittedName>
        <fullName evidence="7">Phosphotransferase</fullName>
    </submittedName>
</protein>
<dbReference type="CDD" id="cd14014">
    <property type="entry name" value="STKc_PknB_like"/>
    <property type="match status" value="1"/>
</dbReference>
<reference evidence="7 8" key="1">
    <citation type="submission" date="2018-04" db="EMBL/GenBank/DDBJ databases">
        <title>Novel actinobacteria from marine sediment.</title>
        <authorList>
            <person name="Ng Z.Y."/>
            <person name="Tan G.Y.A."/>
        </authorList>
    </citation>
    <scope>NUCLEOTIDE SEQUENCE [LARGE SCALE GENOMIC DNA]</scope>
    <source>
        <strain evidence="7 8">TPS81</strain>
    </source>
</reference>
<proteinExistence type="predicted"/>
<feature type="binding site" evidence="5">
    <location>
        <position position="43"/>
    </location>
    <ligand>
        <name>ATP</name>
        <dbReference type="ChEBI" id="CHEBI:30616"/>
    </ligand>
</feature>
<evidence type="ECO:0000256" key="4">
    <source>
        <dbReference type="ARBA" id="ARBA00022840"/>
    </source>
</evidence>
<dbReference type="PROSITE" id="PS50011">
    <property type="entry name" value="PROTEIN_KINASE_DOM"/>
    <property type="match status" value="1"/>
</dbReference>
<dbReference type="Pfam" id="PF00069">
    <property type="entry name" value="Pkinase"/>
    <property type="match status" value="1"/>
</dbReference>
<evidence type="ECO:0000313" key="8">
    <source>
        <dbReference type="Proteomes" id="UP000253318"/>
    </source>
</evidence>
<dbReference type="InterPro" id="IPR017441">
    <property type="entry name" value="Protein_kinase_ATP_BS"/>
</dbReference>
<evidence type="ECO:0000256" key="1">
    <source>
        <dbReference type="ARBA" id="ARBA00022679"/>
    </source>
</evidence>
<dbReference type="EMBL" id="QEIN01000344">
    <property type="protein sequence ID" value="RCV49165.1"/>
    <property type="molecule type" value="Genomic_DNA"/>
</dbReference>
<name>A0A368SYF0_9ACTN</name>
<keyword evidence="1 7" id="KW-0808">Transferase</keyword>
<dbReference type="InterPro" id="IPR008271">
    <property type="entry name" value="Ser/Thr_kinase_AS"/>
</dbReference>
<dbReference type="OrthoDB" id="3915799at2"/>
<dbReference type="PROSITE" id="PS00107">
    <property type="entry name" value="PROTEIN_KINASE_ATP"/>
    <property type="match status" value="1"/>
</dbReference>